<evidence type="ECO:0000259" key="1">
    <source>
        <dbReference type="Pfam" id="PF01883"/>
    </source>
</evidence>
<dbReference type="Pfam" id="PF01883">
    <property type="entry name" value="FeS_assembly_P"/>
    <property type="match status" value="1"/>
</dbReference>
<sequence>MKQKIIEQLQTIMDPEIPLDIYTLGLIYDIQIKSDTHLYLQITYTTPQCPFGAVMQQQIQQKMRDLGFSQVEIDVTFDPPWNASEELRDMLGV</sequence>
<feature type="domain" description="MIP18 family-like" evidence="1">
    <location>
        <begin position="2"/>
        <end position="71"/>
    </location>
</feature>
<dbReference type="EMBL" id="PFBW01000099">
    <property type="protein sequence ID" value="PIR77481.1"/>
    <property type="molecule type" value="Genomic_DNA"/>
</dbReference>
<dbReference type="SUPFAM" id="SSF117916">
    <property type="entry name" value="Fe-S cluster assembly (FSCA) domain-like"/>
    <property type="match status" value="1"/>
</dbReference>
<comment type="caution">
    <text evidence="2">The sequence shown here is derived from an EMBL/GenBank/DDBJ whole genome shotgun (WGS) entry which is preliminary data.</text>
</comment>
<name>A0A2M6P195_9BACT</name>
<dbReference type="InterPro" id="IPR002744">
    <property type="entry name" value="MIP18-like"/>
</dbReference>
<evidence type="ECO:0000313" key="3">
    <source>
        <dbReference type="Proteomes" id="UP000228528"/>
    </source>
</evidence>
<evidence type="ECO:0000313" key="2">
    <source>
        <dbReference type="EMBL" id="PIR77481.1"/>
    </source>
</evidence>
<accession>A0A2M6P195</accession>
<dbReference type="Proteomes" id="UP000228528">
    <property type="component" value="Unassembled WGS sequence"/>
</dbReference>
<dbReference type="InterPro" id="IPR052339">
    <property type="entry name" value="Fe-S_Maturation_MIP18"/>
</dbReference>
<gene>
    <name evidence="2" type="ORF">COU30_02220</name>
</gene>
<proteinExistence type="predicted"/>
<organism evidence="2 3">
    <name type="scientific">Candidatus Magasanikbacteria bacterium CG10_big_fil_rev_8_21_14_0_10_38_6</name>
    <dbReference type="NCBI Taxonomy" id="1974647"/>
    <lineage>
        <taxon>Bacteria</taxon>
        <taxon>Candidatus Magasanikiibacteriota</taxon>
    </lineage>
</organism>
<reference evidence="3" key="1">
    <citation type="submission" date="2017-09" db="EMBL/GenBank/DDBJ databases">
        <title>Depth-based differentiation of microbial function through sediment-hosted aquifers and enrichment of novel symbionts in the deep terrestrial subsurface.</title>
        <authorList>
            <person name="Probst A.J."/>
            <person name="Ladd B."/>
            <person name="Jarett J.K."/>
            <person name="Geller-Mcgrath D.E."/>
            <person name="Sieber C.M.K."/>
            <person name="Emerson J.B."/>
            <person name="Anantharaman K."/>
            <person name="Thomas B.C."/>
            <person name="Malmstrom R."/>
            <person name="Stieglmeier M."/>
            <person name="Klingl A."/>
            <person name="Woyke T."/>
            <person name="Ryan C.M."/>
            <person name="Banfield J.F."/>
        </authorList>
    </citation>
    <scope>NUCLEOTIDE SEQUENCE [LARGE SCALE GENOMIC DNA]</scope>
</reference>
<dbReference type="InterPro" id="IPR034904">
    <property type="entry name" value="FSCA_dom_sf"/>
</dbReference>
<dbReference type="PANTHER" id="PTHR42831">
    <property type="entry name" value="FE-S PROTEIN MATURATION AUXILIARY FACTOR YITW"/>
    <property type="match status" value="1"/>
</dbReference>
<dbReference type="PANTHER" id="PTHR42831:SF1">
    <property type="entry name" value="FE-S PROTEIN MATURATION AUXILIARY FACTOR YITW"/>
    <property type="match status" value="1"/>
</dbReference>
<protein>
    <submittedName>
        <fullName evidence="2">Aromatic ring hydroxylase</fullName>
    </submittedName>
</protein>
<dbReference type="AlphaFoldDB" id="A0A2M6P195"/>
<dbReference type="Gene3D" id="3.30.300.130">
    <property type="entry name" value="Fe-S cluster assembly (FSCA)"/>
    <property type="match status" value="1"/>
</dbReference>